<evidence type="ECO:0000256" key="6">
    <source>
        <dbReference type="PROSITE-ProRule" id="PRU00221"/>
    </source>
</evidence>
<name>A0A803N8P7_CHEQI</name>
<keyword evidence="4" id="KW-0677">Repeat</keyword>
<dbReference type="AlphaFoldDB" id="A0A803N8P7"/>
<evidence type="ECO:0000256" key="5">
    <source>
        <dbReference type="ARBA" id="ARBA00023242"/>
    </source>
</evidence>
<keyword evidence="3 6" id="KW-0853">WD repeat</keyword>
<keyword evidence="5" id="KW-0539">Nucleus</keyword>
<evidence type="ECO:0000313" key="9">
    <source>
        <dbReference type="EnsemblPlants" id="AUR62042230-RA:cds"/>
    </source>
</evidence>
<comment type="subcellular location">
    <subcellularLocation>
        <location evidence="1">Nucleus</location>
        <location evidence="1">Nucleolus</location>
    </subcellularLocation>
</comment>
<dbReference type="EnsemblPlants" id="AUR62042230-RA">
    <property type="protein sequence ID" value="AUR62042230-RA:cds"/>
    <property type="gene ID" value="AUR62042230"/>
</dbReference>
<evidence type="ECO:0000256" key="4">
    <source>
        <dbReference type="ARBA" id="ARBA00022737"/>
    </source>
</evidence>
<accession>A0A803N8P7</accession>
<keyword evidence="2" id="KW-0698">rRNA processing</keyword>
<gene>
    <name evidence="9" type="primary">LOC110720266</name>
</gene>
<dbReference type="Pfam" id="PF09384">
    <property type="entry name" value="UTP15_C"/>
    <property type="match status" value="1"/>
</dbReference>
<dbReference type="OrthoDB" id="431715at2759"/>
<dbReference type="PRINTS" id="PR00320">
    <property type="entry name" value="GPROTEINBRPT"/>
</dbReference>
<dbReference type="RefSeq" id="XP_021754961.1">
    <property type="nucleotide sequence ID" value="XM_021899269.1"/>
</dbReference>
<protein>
    <recommendedName>
        <fullName evidence="8">U3 small nucleolar RNA-associated protein 15 C-terminal domain-containing protein</fullName>
    </recommendedName>
</protein>
<dbReference type="InterPro" id="IPR020472">
    <property type="entry name" value="WD40_PAC1"/>
</dbReference>
<dbReference type="PANTHER" id="PTHR19924:SF26">
    <property type="entry name" value="U3 SMALL NUCLEOLAR RNA-ASSOCIATED PROTEIN 15 HOMOLOG"/>
    <property type="match status" value="1"/>
</dbReference>
<dbReference type="GO" id="GO:0045943">
    <property type="term" value="P:positive regulation of transcription by RNA polymerase I"/>
    <property type="evidence" value="ECO:0007669"/>
    <property type="project" value="TreeGrafter"/>
</dbReference>
<dbReference type="PROSITE" id="PS50082">
    <property type="entry name" value="WD_REPEATS_2"/>
    <property type="match status" value="2"/>
</dbReference>
<dbReference type="InterPro" id="IPR036322">
    <property type="entry name" value="WD40_repeat_dom_sf"/>
</dbReference>
<dbReference type="GO" id="GO:0006364">
    <property type="term" value="P:rRNA processing"/>
    <property type="evidence" value="ECO:0007669"/>
    <property type="project" value="UniProtKB-KW"/>
</dbReference>
<dbReference type="FunFam" id="2.130.10.10:FF:001192">
    <property type="entry name" value="Protein SLOW WALKER 1"/>
    <property type="match status" value="1"/>
</dbReference>
<dbReference type="PROSITE" id="PS50294">
    <property type="entry name" value="WD_REPEATS_REGION"/>
    <property type="match status" value="1"/>
</dbReference>
<dbReference type="Pfam" id="PF00400">
    <property type="entry name" value="WD40"/>
    <property type="match status" value="3"/>
</dbReference>
<dbReference type="PANTHER" id="PTHR19924">
    <property type="entry name" value="UTP15 U3 SMALL NUCLEOLAR RNA-ASSOCIATED PROTEIN 15 FAMILY MEMBER"/>
    <property type="match status" value="1"/>
</dbReference>
<dbReference type="KEGG" id="cqi:110720266"/>
<evidence type="ECO:0000256" key="7">
    <source>
        <dbReference type="SAM" id="MobiDB-lite"/>
    </source>
</evidence>
<dbReference type="InterPro" id="IPR018983">
    <property type="entry name" value="U3_snoRNA-assocProt_15_C"/>
</dbReference>
<evidence type="ECO:0000256" key="2">
    <source>
        <dbReference type="ARBA" id="ARBA00022552"/>
    </source>
</evidence>
<dbReference type="SMR" id="A0A803N8P7"/>
<reference evidence="9" key="2">
    <citation type="submission" date="2021-03" db="UniProtKB">
        <authorList>
            <consortium name="EnsemblPlants"/>
        </authorList>
    </citation>
    <scope>IDENTIFICATION</scope>
</reference>
<feature type="repeat" description="WD" evidence="6">
    <location>
        <begin position="168"/>
        <end position="210"/>
    </location>
</feature>
<dbReference type="SUPFAM" id="SSF50978">
    <property type="entry name" value="WD40 repeat-like"/>
    <property type="match status" value="1"/>
</dbReference>
<dbReference type="Gramene" id="AUR62042230-RA">
    <property type="protein sequence ID" value="AUR62042230-RA:cds"/>
    <property type="gene ID" value="AUR62042230"/>
</dbReference>
<dbReference type="GO" id="GO:0005730">
    <property type="term" value="C:nucleolus"/>
    <property type="evidence" value="ECO:0007669"/>
    <property type="project" value="UniProtKB-SubCell"/>
</dbReference>
<dbReference type="Proteomes" id="UP000596660">
    <property type="component" value="Unplaced"/>
</dbReference>
<keyword evidence="10" id="KW-1185">Reference proteome</keyword>
<sequence>MAELQTFPTKPRLKPTSKKSNNLPESKFWKSFKTHEISGLVSSITSIDFSPQSPHHFAATYSASLSFFNPHHPFSPSEPTSTIRSFKDTSYSASYRSDSKLIAAGCQSGVIHVFEAKTRNALRQLKGHSRPVRLVQYPRVDRLHLFSGGDDSVVKYWDVATETSLSNFLGHKDYVRSGSASPVDDNLFVTGSYDHTVRVWDVRGSKLGSSAMVVNHGKPVEDVAFLPSGGLIATAGGNVVKIWDVIGGGKCVYSMESHNKTVTSICVGKVGKDSGEESDQYRLLTVGLDGYLKVLDYSKLKITFSMRFPAPLVSVGFSPDGSTRVIGTSNGIIYMAKRKKEKVEERSVGDFVGFQYREEPRKRVLKPSFFRYFHRGQSEKPKGGEYLVLRPKKVKLAEHDKLLKKFRHKDAFVAVLQKKNPENVVAVMEELIARKKLFRCVTNLDVQELELLLVFLQKYTTLPRYAGLLMPFANKVIQMRAEDIRGSDGLKAQLRNLKRTIQEELRIQQSLLEIQGIISPLMRIAGKR</sequence>
<dbReference type="Gene3D" id="2.130.10.10">
    <property type="entry name" value="YVTN repeat-like/Quinoprotein amine dehydrogenase"/>
    <property type="match status" value="3"/>
</dbReference>
<evidence type="ECO:0000313" key="10">
    <source>
        <dbReference type="Proteomes" id="UP000596660"/>
    </source>
</evidence>
<feature type="region of interest" description="Disordered" evidence="7">
    <location>
        <begin position="1"/>
        <end position="22"/>
    </location>
</feature>
<evidence type="ECO:0000256" key="3">
    <source>
        <dbReference type="ARBA" id="ARBA00022574"/>
    </source>
</evidence>
<dbReference type="OMA" id="ATYQVVH"/>
<dbReference type="GeneID" id="110720266"/>
<dbReference type="CDD" id="cd00200">
    <property type="entry name" value="WD40"/>
    <property type="match status" value="1"/>
</dbReference>
<organism evidence="9 10">
    <name type="scientific">Chenopodium quinoa</name>
    <name type="common">Quinoa</name>
    <dbReference type="NCBI Taxonomy" id="63459"/>
    <lineage>
        <taxon>Eukaryota</taxon>
        <taxon>Viridiplantae</taxon>
        <taxon>Streptophyta</taxon>
        <taxon>Embryophyta</taxon>
        <taxon>Tracheophyta</taxon>
        <taxon>Spermatophyta</taxon>
        <taxon>Magnoliopsida</taxon>
        <taxon>eudicotyledons</taxon>
        <taxon>Gunneridae</taxon>
        <taxon>Pentapetalae</taxon>
        <taxon>Caryophyllales</taxon>
        <taxon>Chenopodiaceae</taxon>
        <taxon>Chenopodioideae</taxon>
        <taxon>Atripliceae</taxon>
        <taxon>Chenopodium</taxon>
    </lineage>
</organism>
<evidence type="ECO:0000256" key="1">
    <source>
        <dbReference type="ARBA" id="ARBA00004604"/>
    </source>
</evidence>
<dbReference type="InterPro" id="IPR015943">
    <property type="entry name" value="WD40/YVTN_repeat-like_dom_sf"/>
</dbReference>
<dbReference type="InterPro" id="IPR001680">
    <property type="entry name" value="WD40_rpt"/>
</dbReference>
<reference evidence="9" key="1">
    <citation type="journal article" date="2017" name="Nature">
        <title>The genome of Chenopodium quinoa.</title>
        <authorList>
            <person name="Jarvis D.E."/>
            <person name="Ho Y.S."/>
            <person name="Lightfoot D.J."/>
            <person name="Schmoeckel S.M."/>
            <person name="Li B."/>
            <person name="Borm T.J.A."/>
            <person name="Ohyanagi H."/>
            <person name="Mineta K."/>
            <person name="Michell C.T."/>
            <person name="Saber N."/>
            <person name="Kharbatia N.M."/>
            <person name="Rupper R.R."/>
            <person name="Sharp A.R."/>
            <person name="Dally N."/>
            <person name="Boughton B.A."/>
            <person name="Woo Y.H."/>
            <person name="Gao G."/>
            <person name="Schijlen E.G.W.M."/>
            <person name="Guo X."/>
            <person name="Momin A.A."/>
            <person name="Negrao S."/>
            <person name="Al-Babili S."/>
            <person name="Gehring C."/>
            <person name="Roessner U."/>
            <person name="Jung C."/>
            <person name="Murphy K."/>
            <person name="Arold S.T."/>
            <person name="Gojobori T."/>
            <person name="van der Linden C.G."/>
            <person name="van Loo E.N."/>
            <person name="Jellen E.N."/>
            <person name="Maughan P.J."/>
            <person name="Tester M."/>
        </authorList>
    </citation>
    <scope>NUCLEOTIDE SEQUENCE [LARGE SCALE GENOMIC DNA]</scope>
    <source>
        <strain evidence="9">cv. PI 614886</strain>
    </source>
</reference>
<proteinExistence type="predicted"/>
<evidence type="ECO:0000259" key="8">
    <source>
        <dbReference type="Pfam" id="PF09384"/>
    </source>
</evidence>
<dbReference type="SMART" id="SM00320">
    <property type="entry name" value="WD40"/>
    <property type="match status" value="7"/>
</dbReference>
<feature type="repeat" description="WD" evidence="6">
    <location>
        <begin position="125"/>
        <end position="167"/>
    </location>
</feature>
<feature type="domain" description="U3 small nucleolar RNA-associated protein 15 C-terminal" evidence="8">
    <location>
        <begin position="379"/>
        <end position="521"/>
    </location>
</feature>